<reference evidence="3" key="1">
    <citation type="submission" date="2009-11" db="EMBL/GenBank/DDBJ databases">
        <title>The complete chromosome 1 of Sphaerobacter thermophilus DSM 20745.</title>
        <authorList>
            <person name="Lucas S."/>
            <person name="Copeland A."/>
            <person name="Lapidus A."/>
            <person name="Glavina del Rio T."/>
            <person name="Dalin E."/>
            <person name="Tice H."/>
            <person name="Bruce D."/>
            <person name="Goodwin L."/>
            <person name="Pitluck S."/>
            <person name="Kyrpides N."/>
            <person name="Mavromatis K."/>
            <person name="Ivanova N."/>
            <person name="Mikhailova N."/>
            <person name="LaButti K.M."/>
            <person name="Clum A."/>
            <person name="Sun H.I."/>
            <person name="Brettin T."/>
            <person name="Detter J.C."/>
            <person name="Han C."/>
            <person name="Larimer F."/>
            <person name="Land M."/>
            <person name="Hauser L."/>
            <person name="Markowitz V."/>
            <person name="Cheng J.F."/>
            <person name="Hugenholtz P."/>
            <person name="Woyke T."/>
            <person name="Wu D."/>
            <person name="Steenblock K."/>
            <person name="Schneider S."/>
            <person name="Pukall R."/>
            <person name="Goeker M."/>
            <person name="Klenk H.P."/>
            <person name="Eisen J.A."/>
        </authorList>
    </citation>
    <scope>NUCLEOTIDE SEQUENCE [LARGE SCALE GENOMIC DNA]</scope>
    <source>
        <strain evidence="3">ATCC 49802 / DSM 20745 / S 6022</strain>
    </source>
</reference>
<dbReference type="RefSeq" id="WP_012872732.1">
    <property type="nucleotide sequence ID" value="NC_013523.1"/>
</dbReference>
<keyword evidence="1" id="KW-1133">Transmembrane helix</keyword>
<dbReference type="AlphaFoldDB" id="D1C6R6"/>
<gene>
    <name evidence="2" type="ordered locus">Sthe_2270</name>
</gene>
<dbReference type="EMBL" id="CP001823">
    <property type="protein sequence ID" value="ACZ39691.1"/>
    <property type="molecule type" value="Genomic_DNA"/>
</dbReference>
<evidence type="ECO:0000313" key="2">
    <source>
        <dbReference type="EMBL" id="ACZ39691.1"/>
    </source>
</evidence>
<dbReference type="InParanoid" id="D1C6R6"/>
<reference evidence="2 3" key="2">
    <citation type="journal article" date="2010" name="Stand. Genomic Sci.">
        <title>Complete genome sequence of Desulfohalobium retbaense type strain (HR(100)).</title>
        <authorList>
            <person name="Spring S."/>
            <person name="Nolan M."/>
            <person name="Lapidus A."/>
            <person name="Glavina Del Rio T."/>
            <person name="Copeland A."/>
            <person name="Tice H."/>
            <person name="Cheng J.F."/>
            <person name="Lucas S."/>
            <person name="Land M."/>
            <person name="Chen F."/>
            <person name="Bruce D."/>
            <person name="Goodwin L."/>
            <person name="Pitluck S."/>
            <person name="Ivanova N."/>
            <person name="Mavromatis K."/>
            <person name="Mikhailova N."/>
            <person name="Pati A."/>
            <person name="Chen A."/>
            <person name="Palaniappan K."/>
            <person name="Hauser L."/>
            <person name="Chang Y.J."/>
            <person name="Jeffries C.D."/>
            <person name="Munk C."/>
            <person name="Kiss H."/>
            <person name="Chain P."/>
            <person name="Han C."/>
            <person name="Brettin T."/>
            <person name="Detter J.C."/>
            <person name="Schuler E."/>
            <person name="Goker M."/>
            <person name="Rohde M."/>
            <person name="Bristow J."/>
            <person name="Eisen J.A."/>
            <person name="Markowitz V."/>
            <person name="Hugenholtz P."/>
            <person name="Kyrpides N.C."/>
            <person name="Klenk H.P."/>
        </authorList>
    </citation>
    <scope>NUCLEOTIDE SEQUENCE [LARGE SCALE GENOMIC DNA]</scope>
    <source>
        <strain evidence="3">ATCC 49802 / DSM 20745 / S 6022</strain>
    </source>
</reference>
<dbReference type="HOGENOM" id="CLU_3205433_0_0_0"/>
<accession>D1C6R6</accession>
<sequence>MKVEEIQRLHVDQLERSGWLRRRPVAAGPAVVDLAAITLFWLLFF</sequence>
<proteinExistence type="predicted"/>
<protein>
    <submittedName>
        <fullName evidence="2">Uncharacterized protein</fullName>
    </submittedName>
</protein>
<evidence type="ECO:0000256" key="1">
    <source>
        <dbReference type="SAM" id="Phobius"/>
    </source>
</evidence>
<keyword evidence="3" id="KW-1185">Reference proteome</keyword>
<keyword evidence="1" id="KW-0472">Membrane</keyword>
<name>D1C6R6_SPHTD</name>
<organism evidence="2 3">
    <name type="scientific">Sphaerobacter thermophilus (strain ATCC 49802 / DSM 20745 / KCCM 41009 / NCIMB 13125 / S 6022)</name>
    <dbReference type="NCBI Taxonomy" id="479434"/>
    <lineage>
        <taxon>Bacteria</taxon>
        <taxon>Pseudomonadati</taxon>
        <taxon>Thermomicrobiota</taxon>
        <taxon>Thermomicrobia</taxon>
        <taxon>Sphaerobacterales</taxon>
        <taxon>Sphaerobacterineae</taxon>
        <taxon>Sphaerobacteraceae</taxon>
        <taxon>Sphaerobacter</taxon>
    </lineage>
</organism>
<dbReference type="Proteomes" id="UP000002027">
    <property type="component" value="Chromosome 1"/>
</dbReference>
<keyword evidence="1" id="KW-0812">Transmembrane</keyword>
<dbReference type="KEGG" id="sti:Sthe_2270"/>
<feature type="transmembrane region" description="Helical" evidence="1">
    <location>
        <begin position="25"/>
        <end position="44"/>
    </location>
</feature>
<evidence type="ECO:0000313" key="3">
    <source>
        <dbReference type="Proteomes" id="UP000002027"/>
    </source>
</evidence>